<comment type="similarity">
    <text evidence="1 9">Belongs to the cysteine dioxygenase family.</text>
</comment>
<evidence type="ECO:0000256" key="2">
    <source>
        <dbReference type="ARBA" id="ARBA00013133"/>
    </source>
</evidence>
<organism evidence="11 12">
    <name type="scientific">Lichtheimia corymbifera JMRC:FSU:9682</name>
    <dbReference type="NCBI Taxonomy" id="1263082"/>
    <lineage>
        <taxon>Eukaryota</taxon>
        <taxon>Fungi</taxon>
        <taxon>Fungi incertae sedis</taxon>
        <taxon>Mucoromycota</taxon>
        <taxon>Mucoromycotina</taxon>
        <taxon>Mucoromycetes</taxon>
        <taxon>Mucorales</taxon>
        <taxon>Lichtheimiaceae</taxon>
        <taxon>Lichtheimia</taxon>
    </lineage>
</organism>
<dbReference type="GO" id="GO:0008198">
    <property type="term" value="F:ferrous iron binding"/>
    <property type="evidence" value="ECO:0007669"/>
    <property type="project" value="TreeGrafter"/>
</dbReference>
<evidence type="ECO:0000256" key="4">
    <source>
        <dbReference type="ARBA" id="ARBA00022964"/>
    </source>
</evidence>
<protein>
    <recommendedName>
        <fullName evidence="2 9">Cysteine dioxygenase</fullName>
        <ecNumber evidence="2 9">1.13.11.20</ecNumber>
    </recommendedName>
</protein>
<dbReference type="EMBL" id="CBTN010000014">
    <property type="protein sequence ID" value="CDH52639.1"/>
    <property type="molecule type" value="Genomic_DNA"/>
</dbReference>
<dbReference type="InterPro" id="IPR010300">
    <property type="entry name" value="CDO_1"/>
</dbReference>
<feature type="binding site" evidence="8">
    <location>
        <position position="101"/>
    </location>
    <ligand>
        <name>Fe cation</name>
        <dbReference type="ChEBI" id="CHEBI:24875"/>
        <note>catalytic</note>
    </ligand>
</feature>
<keyword evidence="12" id="KW-1185">Reference proteome</keyword>
<keyword evidence="7" id="KW-0883">Thioether bond</keyword>
<evidence type="ECO:0000313" key="12">
    <source>
        <dbReference type="Proteomes" id="UP000027586"/>
    </source>
</evidence>
<dbReference type="VEuPathDB" id="FungiDB:LCOR_04092.1"/>
<dbReference type="CDD" id="cd10548">
    <property type="entry name" value="cupin_CDO"/>
    <property type="match status" value="1"/>
</dbReference>
<dbReference type="PANTHER" id="PTHR12918">
    <property type="entry name" value="CYSTEINE DIOXYGENASE"/>
    <property type="match status" value="1"/>
</dbReference>
<evidence type="ECO:0000256" key="6">
    <source>
        <dbReference type="ARBA" id="ARBA00023004"/>
    </source>
</evidence>
<dbReference type="EC" id="1.13.11.20" evidence="2 9"/>
<dbReference type="InterPro" id="IPR014710">
    <property type="entry name" value="RmlC-like_jellyroll"/>
</dbReference>
<sequence length="245" mass="27321">MAPLVPQQHHEVHEDFTLSTLIQKIHTVLGPDGGLDSEHIDPNEIIHLMEQYSSNAKDWSQYTIFDHSRAYTRNLIDDGNGKFNLMILAWSKGQKSPIHNHAGSHCIMKVLDGELSETQYAWPTSSSSSPKQDSSALSEADSSDITDAVVTHADGDEKRPDGKQMKVINLTRLCPNEVTYIHDKIGLHRIANPDPEHGAVSLHLYTPPYQVCKTFEEDSGRARQGGKCTFYSVRGVRCSNKDSQL</sequence>
<dbReference type="SUPFAM" id="SSF51182">
    <property type="entry name" value="RmlC-like cupins"/>
    <property type="match status" value="1"/>
</dbReference>
<feature type="cross-link" description="3'-(S-cysteinyl)-tyrosine (Cys-Tyr)" evidence="7">
    <location>
        <begin position="106"/>
        <end position="205"/>
    </location>
</feature>
<dbReference type="PANTHER" id="PTHR12918:SF1">
    <property type="entry name" value="CYSTEINE DIOXYGENASE TYPE 1"/>
    <property type="match status" value="1"/>
</dbReference>
<keyword evidence="6 8" id="KW-0408">Iron</keyword>
<dbReference type="GO" id="GO:0019448">
    <property type="term" value="P:L-cysteine catabolic process"/>
    <property type="evidence" value="ECO:0007669"/>
    <property type="project" value="TreeGrafter"/>
</dbReference>
<keyword evidence="3 8" id="KW-0479">Metal-binding</keyword>
<evidence type="ECO:0000256" key="5">
    <source>
        <dbReference type="ARBA" id="ARBA00023002"/>
    </source>
</evidence>
<comment type="catalytic activity">
    <reaction evidence="9">
        <text>L-cysteine + O2 = 3-sulfino-L-alanine + H(+)</text>
        <dbReference type="Rhea" id="RHEA:20441"/>
        <dbReference type="ChEBI" id="CHEBI:15378"/>
        <dbReference type="ChEBI" id="CHEBI:15379"/>
        <dbReference type="ChEBI" id="CHEBI:35235"/>
        <dbReference type="ChEBI" id="CHEBI:61085"/>
        <dbReference type="EC" id="1.13.11.20"/>
    </reaction>
</comment>
<evidence type="ECO:0000313" key="11">
    <source>
        <dbReference type="EMBL" id="CDH52639.1"/>
    </source>
</evidence>
<name>A0A068RRM2_9FUNG</name>
<accession>A0A068RRM2</accession>
<reference evidence="11" key="1">
    <citation type="submission" date="2013-08" db="EMBL/GenBank/DDBJ databases">
        <title>Gene expansion shapes genome architecture in the human pathogen Lichtheimia corymbifera: an evolutionary genomics analysis in the ancient terrestrial Mucorales (Mucoromycotina).</title>
        <authorList>
            <person name="Schwartze V.U."/>
            <person name="Winter S."/>
            <person name="Shelest E."/>
            <person name="Marcet-Houben M."/>
            <person name="Horn F."/>
            <person name="Wehner S."/>
            <person name="Hoffmann K."/>
            <person name="Riege K."/>
            <person name="Sammeth M."/>
            <person name="Nowrousian M."/>
            <person name="Valiante V."/>
            <person name="Linde J."/>
            <person name="Jacobsen I.D."/>
            <person name="Marz M."/>
            <person name="Brakhage A.A."/>
            <person name="Gabaldon T."/>
            <person name="Bocker S."/>
            <person name="Voigt K."/>
        </authorList>
    </citation>
    <scope>NUCLEOTIDE SEQUENCE [LARGE SCALE GENOMIC DNA]</scope>
    <source>
        <strain evidence="11">FSU 9682</strain>
    </source>
</reference>
<evidence type="ECO:0000256" key="9">
    <source>
        <dbReference type="RuleBase" id="RU366010"/>
    </source>
</evidence>
<dbReference type="AlphaFoldDB" id="A0A068RRM2"/>
<gene>
    <name evidence="11" type="ORF">LCOR_04092.1</name>
</gene>
<evidence type="ECO:0000256" key="8">
    <source>
        <dbReference type="PIRSR" id="PIRSR610300-51"/>
    </source>
</evidence>
<dbReference type="OrthoDB" id="543511at2759"/>
<feature type="compositionally biased region" description="Low complexity" evidence="10">
    <location>
        <begin position="125"/>
        <end position="140"/>
    </location>
</feature>
<evidence type="ECO:0000256" key="3">
    <source>
        <dbReference type="ARBA" id="ARBA00022723"/>
    </source>
</evidence>
<dbReference type="GO" id="GO:0017172">
    <property type="term" value="F:cysteine dioxygenase activity"/>
    <property type="evidence" value="ECO:0007669"/>
    <property type="project" value="UniProtKB-UniRule"/>
</dbReference>
<evidence type="ECO:0000256" key="10">
    <source>
        <dbReference type="SAM" id="MobiDB-lite"/>
    </source>
</evidence>
<dbReference type="Gene3D" id="2.60.120.10">
    <property type="entry name" value="Jelly Rolls"/>
    <property type="match status" value="1"/>
</dbReference>
<evidence type="ECO:0000256" key="7">
    <source>
        <dbReference type="PIRSR" id="PIRSR610300-50"/>
    </source>
</evidence>
<feature type="binding site" evidence="8">
    <location>
        <position position="99"/>
    </location>
    <ligand>
        <name>Fe cation</name>
        <dbReference type="ChEBI" id="CHEBI:24875"/>
        <note>catalytic</note>
    </ligand>
</feature>
<feature type="region of interest" description="Disordered" evidence="10">
    <location>
        <begin position="121"/>
        <end position="146"/>
    </location>
</feature>
<evidence type="ECO:0000256" key="1">
    <source>
        <dbReference type="ARBA" id="ARBA00006622"/>
    </source>
</evidence>
<feature type="binding site" evidence="8">
    <location>
        <position position="188"/>
    </location>
    <ligand>
        <name>Fe cation</name>
        <dbReference type="ChEBI" id="CHEBI:24875"/>
        <note>catalytic</note>
    </ligand>
</feature>
<comment type="cofactor">
    <cofactor evidence="9">
        <name>Fe cation</name>
        <dbReference type="ChEBI" id="CHEBI:24875"/>
    </cofactor>
    <text evidence="9">Binds 1 Fe cation per subunit.</text>
</comment>
<comment type="caution">
    <text evidence="11">The sequence shown here is derived from an EMBL/GenBank/DDBJ whole genome shotgun (WGS) entry which is preliminary data.</text>
</comment>
<proteinExistence type="inferred from homology"/>
<dbReference type="InterPro" id="IPR011051">
    <property type="entry name" value="RmlC_Cupin_sf"/>
</dbReference>
<dbReference type="Proteomes" id="UP000027586">
    <property type="component" value="Unassembled WGS sequence"/>
</dbReference>
<dbReference type="Pfam" id="PF05995">
    <property type="entry name" value="CDO_I"/>
    <property type="match status" value="1"/>
</dbReference>
<keyword evidence="5 9" id="KW-0560">Oxidoreductase</keyword>
<keyword evidence="4 9" id="KW-0223">Dioxygenase</keyword>
<dbReference type="STRING" id="1263082.A0A068RRM2"/>